<keyword evidence="2" id="KW-1185">Reference proteome</keyword>
<gene>
    <name evidence="1" type="ORF">O6H91_10G069100</name>
</gene>
<proteinExistence type="predicted"/>
<dbReference type="EMBL" id="CM055101">
    <property type="protein sequence ID" value="KAJ7541654.1"/>
    <property type="molecule type" value="Genomic_DNA"/>
</dbReference>
<organism evidence="1 2">
    <name type="scientific">Diphasiastrum complanatum</name>
    <name type="common">Issler's clubmoss</name>
    <name type="synonym">Lycopodium complanatum</name>
    <dbReference type="NCBI Taxonomy" id="34168"/>
    <lineage>
        <taxon>Eukaryota</taxon>
        <taxon>Viridiplantae</taxon>
        <taxon>Streptophyta</taxon>
        <taxon>Embryophyta</taxon>
        <taxon>Tracheophyta</taxon>
        <taxon>Lycopodiopsida</taxon>
        <taxon>Lycopodiales</taxon>
        <taxon>Lycopodiaceae</taxon>
        <taxon>Lycopodioideae</taxon>
        <taxon>Diphasiastrum</taxon>
    </lineage>
</organism>
<dbReference type="Proteomes" id="UP001162992">
    <property type="component" value="Chromosome 10"/>
</dbReference>
<comment type="caution">
    <text evidence="1">The sequence shown here is derived from an EMBL/GenBank/DDBJ whole genome shotgun (WGS) entry which is preliminary data.</text>
</comment>
<reference evidence="2" key="1">
    <citation type="journal article" date="2024" name="Proc. Natl. Acad. Sci. U.S.A.">
        <title>Extraordinary preservation of gene collinearity over three hundred million years revealed in homosporous lycophytes.</title>
        <authorList>
            <person name="Li C."/>
            <person name="Wickell D."/>
            <person name="Kuo L.Y."/>
            <person name="Chen X."/>
            <person name="Nie B."/>
            <person name="Liao X."/>
            <person name="Peng D."/>
            <person name="Ji J."/>
            <person name="Jenkins J."/>
            <person name="Williams M."/>
            <person name="Shu S."/>
            <person name="Plott C."/>
            <person name="Barry K."/>
            <person name="Rajasekar S."/>
            <person name="Grimwood J."/>
            <person name="Han X."/>
            <person name="Sun S."/>
            <person name="Hou Z."/>
            <person name="He W."/>
            <person name="Dai G."/>
            <person name="Sun C."/>
            <person name="Schmutz J."/>
            <person name="Leebens-Mack J.H."/>
            <person name="Li F.W."/>
            <person name="Wang L."/>
        </authorList>
    </citation>
    <scope>NUCLEOTIDE SEQUENCE [LARGE SCALE GENOMIC DNA]</scope>
    <source>
        <strain evidence="2">cv. PW_Plant_1</strain>
    </source>
</reference>
<name>A0ACC2CI19_DIPCM</name>
<accession>A0ACC2CI19</accession>
<protein>
    <submittedName>
        <fullName evidence="1">Uncharacterized protein</fullName>
    </submittedName>
</protein>
<evidence type="ECO:0000313" key="1">
    <source>
        <dbReference type="EMBL" id="KAJ7541654.1"/>
    </source>
</evidence>
<evidence type="ECO:0000313" key="2">
    <source>
        <dbReference type="Proteomes" id="UP001162992"/>
    </source>
</evidence>
<sequence length="861" mass="93378">MPFNWNKSISKKTKQGCKDSDVVQSWLRPSGEGGWRPHHRVEGGSSWDSTRHSQEMAPDMRSSSPRLGSSLQSLSTPVSRTPSFTDPCKGQPLPLPCFPPGALAREALQPPDGEFPRQFVSLPLPSPNQLHFRAEAVELDGATSGYGSGSTSSVSSLSSADVPDQWTGRGVTRVSGFIPVTEGEMLNHGHPKNSTPLQTGSSSRQSRRGSKNDLSSTANPIKGSKLMAISPQRAYSGPSGIHHQQYQVSGTVPSSSAPSSSLSSPTLSPRRISSSEQSPSSGVAVSRSSQRSSELGMISSGQLSVQGSGQNSGHSSSTGDATLQMFWQQGKSSPEISPLPSPKKKTLGSQATIQVGTISPLHHRPSGFDLDSATNWLEDSRLAGHPLPLPPIPRSGSSPYASPSIPSSPTSRQVHGSARAESPMNPSTRWQKGKLLGCGTFGNVYKGFSDSGTFCAMKEVLLSDDPRSKESVRQLGQEIHMLSQLRHPNIVQYIGSETLEDRMYIYLEYVSGGSIHKLLQEYGQFKEPVIRSYTRQILQGLAYLHSMNKVHRDIKGANILVDTNGQVKLADFGMAKHINAHSIPLSFKGSPYWMAPEVIRNKNGYNCPVDIWSLGCTVIEMATAKPPWSQFEGIAAMFKIGNTLEIPRIPEFLSRDGQDFVRRCLRRNPAERPTAADLLEHAFVINAVYTVRPEETIDNFETTLPTTPGIHSLVPEHETSSSHDYASSGRLQSGTSEQSNWVHVRPASRSPSSSPRIQSTVTQNASSHFSPSPISTPLISSGTSTPQASGTSGLSGSCAESKSELYRVLPPSYALDDSPRSGSFRSPQGDILGKALDRVRRDVENHFQKHHTEKWHRRTPS</sequence>